<evidence type="ECO:0000313" key="15">
    <source>
        <dbReference type="Proteomes" id="UP000002054"/>
    </source>
</evidence>
<reference evidence="14 15" key="1">
    <citation type="journal article" date="2008" name="Proc. Natl. Acad. Sci. U.S.A.">
        <title>Whole-genome comparison of disease and carriage strains provides insights into virulence evolution in Neisseria meningitidis.</title>
        <authorList>
            <person name="Schoen C."/>
            <person name="Blom J."/>
            <person name="Claus H."/>
            <person name="Schramm-Glueck A."/>
            <person name="Brandt P."/>
            <person name="Mueller T."/>
            <person name="Goesmann A."/>
            <person name="Joseph B."/>
            <person name="Konietzny S."/>
            <person name="Kurzai O."/>
            <person name="Schmitt C."/>
            <person name="Friedrich T."/>
            <person name="Linke B."/>
            <person name="Vogel U."/>
            <person name="Frosch M."/>
        </authorList>
    </citation>
    <scope>NUCLEOTIDE SEQUENCE [LARGE SCALE GENOMIC DNA]</scope>
    <source>
        <strain evidence="15">alpha14</strain>
    </source>
</reference>
<dbReference type="FunFam" id="1.10.357.140:FF:000002">
    <property type="entry name" value="4-hydroxybenzoate octaprenyltransferase"/>
    <property type="match status" value="1"/>
</dbReference>
<feature type="transmembrane region" description="Helical" evidence="12">
    <location>
        <begin position="287"/>
        <end position="307"/>
    </location>
</feature>
<dbReference type="EMBL" id="AM889136">
    <property type="protein sequence ID" value="CBA04813.1"/>
    <property type="molecule type" value="Genomic_DNA"/>
</dbReference>
<comment type="catalytic activity">
    <reaction evidence="12">
        <text>all-trans-octaprenyl diphosphate + 4-hydroxybenzoate = 4-hydroxy-3-(all-trans-octaprenyl)benzoate + diphosphate</text>
        <dbReference type="Rhea" id="RHEA:27782"/>
        <dbReference type="ChEBI" id="CHEBI:1617"/>
        <dbReference type="ChEBI" id="CHEBI:17879"/>
        <dbReference type="ChEBI" id="CHEBI:33019"/>
        <dbReference type="ChEBI" id="CHEBI:57711"/>
        <dbReference type="EC" id="2.5.1.39"/>
    </reaction>
</comment>
<dbReference type="InterPro" id="IPR044878">
    <property type="entry name" value="UbiA_sf"/>
</dbReference>
<dbReference type="Gene3D" id="1.10.357.140">
    <property type="entry name" value="UbiA prenyltransferase"/>
    <property type="match status" value="1"/>
</dbReference>
<dbReference type="PROSITE" id="PS00943">
    <property type="entry name" value="UBIA"/>
    <property type="match status" value="1"/>
</dbReference>
<dbReference type="PANTHER" id="PTHR11048">
    <property type="entry name" value="PRENYLTRANSFERASES"/>
    <property type="match status" value="1"/>
</dbReference>
<accession>C6S603</accession>
<evidence type="ECO:0000256" key="11">
    <source>
        <dbReference type="ARBA" id="ARBA00023136"/>
    </source>
</evidence>
<dbReference type="Gene3D" id="1.20.120.1780">
    <property type="entry name" value="UbiA prenyltransferase"/>
    <property type="match status" value="1"/>
</dbReference>
<dbReference type="UniPathway" id="UPA00232"/>
<dbReference type="InterPro" id="IPR006370">
    <property type="entry name" value="HB_polyprenyltransferase-like"/>
</dbReference>
<comment type="subcellular location">
    <subcellularLocation>
        <location evidence="12">Cell inner membrane</location>
        <topology evidence="12">Multi-pass membrane protein</topology>
    </subcellularLocation>
    <subcellularLocation>
        <location evidence="2">Membrane</location>
        <topology evidence="2">Multi-pass membrane protein</topology>
    </subcellularLocation>
</comment>
<comment type="function">
    <text evidence="12">Catalyzes the prenylation of para-hydroxybenzoate (PHB) with an all-trans polyprenyl group. Mediates the second step in the final reaction sequence of ubiquinone-8 (UQ-8) biosynthesis, which is the condensation of the polyisoprenoid side chain with PHB, generating the first membrane-bound Q intermediate 3-octaprenyl-4-hydroxybenzoate.</text>
</comment>
<dbReference type="GO" id="GO:0008412">
    <property type="term" value="F:4-hydroxybenzoate polyprenyltransferase activity"/>
    <property type="evidence" value="ECO:0007669"/>
    <property type="project" value="UniProtKB-UniRule"/>
</dbReference>
<dbReference type="Proteomes" id="UP000002054">
    <property type="component" value="Chromosome"/>
</dbReference>
<name>C6S603_NEIML</name>
<dbReference type="HOGENOM" id="CLU_034879_1_0_4"/>
<dbReference type="InterPro" id="IPR039653">
    <property type="entry name" value="Prenyltransferase"/>
</dbReference>
<evidence type="ECO:0000256" key="1">
    <source>
        <dbReference type="ARBA" id="ARBA00001946"/>
    </source>
</evidence>
<dbReference type="NCBIfam" id="TIGR01474">
    <property type="entry name" value="ubiA_proteo"/>
    <property type="match status" value="1"/>
</dbReference>
<dbReference type="GO" id="GO:0005886">
    <property type="term" value="C:plasma membrane"/>
    <property type="evidence" value="ECO:0007669"/>
    <property type="project" value="UniProtKB-SubCell"/>
</dbReference>
<evidence type="ECO:0000256" key="4">
    <source>
        <dbReference type="ARBA" id="ARBA00022475"/>
    </source>
</evidence>
<evidence type="ECO:0000256" key="13">
    <source>
        <dbReference type="NCBIfam" id="TIGR01474"/>
    </source>
</evidence>
<feature type="transmembrane region" description="Helical" evidence="12">
    <location>
        <begin position="319"/>
        <end position="339"/>
    </location>
</feature>
<gene>
    <name evidence="12 14" type="primary">ubiA</name>
    <name evidence="14" type="ordered locus">NMO_0625</name>
</gene>
<keyword evidence="9 12" id="KW-0460">Magnesium</keyword>
<dbReference type="EC" id="2.5.1.39" evidence="12 13"/>
<keyword evidence="11 12" id="KW-0472">Membrane</keyword>
<evidence type="ECO:0000256" key="8">
    <source>
        <dbReference type="ARBA" id="ARBA00022692"/>
    </source>
</evidence>
<dbReference type="InterPro" id="IPR000537">
    <property type="entry name" value="UbiA_prenyltransferase"/>
</dbReference>
<evidence type="ECO:0000256" key="9">
    <source>
        <dbReference type="ARBA" id="ARBA00022842"/>
    </source>
</evidence>
<proteinExistence type="inferred from homology"/>
<keyword evidence="8 12" id="KW-0812">Transmembrane</keyword>
<dbReference type="KEGG" id="nmi:NMO_0625"/>
<comment type="similarity">
    <text evidence="3 12">Belongs to the UbiA prenyltransferase family.</text>
</comment>
<feature type="transmembrane region" description="Helical" evidence="12">
    <location>
        <begin position="219"/>
        <end position="240"/>
    </location>
</feature>
<dbReference type="CDD" id="cd13959">
    <property type="entry name" value="PT_UbiA_COQ2"/>
    <property type="match status" value="1"/>
</dbReference>
<evidence type="ECO:0000256" key="10">
    <source>
        <dbReference type="ARBA" id="ARBA00022989"/>
    </source>
</evidence>
<keyword evidence="4 12" id="KW-1003">Cell membrane</keyword>
<feature type="transmembrane region" description="Helical" evidence="12">
    <location>
        <begin position="194"/>
        <end position="213"/>
    </location>
</feature>
<dbReference type="AlphaFoldDB" id="C6S603"/>
<evidence type="ECO:0000256" key="6">
    <source>
        <dbReference type="ARBA" id="ARBA00022679"/>
    </source>
</evidence>
<dbReference type="PANTHER" id="PTHR11048:SF28">
    <property type="entry name" value="4-HYDROXYBENZOATE POLYPRENYLTRANSFERASE, MITOCHONDRIAL"/>
    <property type="match status" value="1"/>
</dbReference>
<feature type="transmembrane region" description="Helical" evidence="12">
    <location>
        <begin position="146"/>
        <end position="164"/>
    </location>
</feature>
<evidence type="ECO:0000256" key="5">
    <source>
        <dbReference type="ARBA" id="ARBA00022519"/>
    </source>
</evidence>
<sequence>MRTVLCRAAFSVFPSRRGNAADRVFSARTETLYRIKYRFFKLCGNMNPKSPLFLRLSDRLDVYLRLMRADKPIGTLLLLWPTYWALWLASDGIPDPAVLAAFTIGTFLMRSAGCVINDFADRDFDGAVERTKNRPFAQGRVKKKEALLLTAFLCLLAALCLIPLNHLTWLMSLPALFLALTYPFTKRFFPIPQLYLGLAFSFGIPMAFAAVAGNVLPQAWILFAANVLWTLAYDTVYAMADKEDDLKIGIKTSAVTFGRYDIAAVMLCHGGFTLLMAVLGAVIGAAWAYWTAIPIVLLLQYRQYAAIKSRVRQICFETFLANNRIGWVWFTAIFAHTFFAK</sequence>
<keyword evidence="7 12" id="KW-0831">Ubiquinone biosynthesis</keyword>
<dbReference type="Pfam" id="PF01040">
    <property type="entry name" value="UbiA"/>
    <property type="match status" value="1"/>
</dbReference>
<dbReference type="GO" id="GO:0006744">
    <property type="term" value="P:ubiquinone biosynthetic process"/>
    <property type="evidence" value="ECO:0007669"/>
    <property type="project" value="UniProtKB-UniRule"/>
</dbReference>
<dbReference type="FunFam" id="1.20.120.1780:FF:000001">
    <property type="entry name" value="4-hydroxybenzoate octaprenyltransferase"/>
    <property type="match status" value="1"/>
</dbReference>
<dbReference type="InterPro" id="IPR030470">
    <property type="entry name" value="UbiA_prenylTrfase_CS"/>
</dbReference>
<evidence type="ECO:0000256" key="12">
    <source>
        <dbReference type="HAMAP-Rule" id="MF_01635"/>
    </source>
</evidence>
<keyword evidence="5 12" id="KW-0997">Cell inner membrane</keyword>
<evidence type="ECO:0000313" key="14">
    <source>
        <dbReference type="EMBL" id="CBA04813.1"/>
    </source>
</evidence>
<protein>
    <recommendedName>
        <fullName evidence="12 13">4-hydroxybenzoate octaprenyltransferase</fullName>
        <ecNumber evidence="12 13">2.5.1.39</ecNumber>
    </recommendedName>
    <alternativeName>
        <fullName evidence="12">4-HB polyprenyltransferase</fullName>
    </alternativeName>
</protein>
<evidence type="ECO:0000256" key="7">
    <source>
        <dbReference type="ARBA" id="ARBA00022688"/>
    </source>
</evidence>
<comment type="pathway">
    <text evidence="12">Cofactor biosynthesis; ubiquinone biosynthesis.</text>
</comment>
<evidence type="ECO:0000256" key="2">
    <source>
        <dbReference type="ARBA" id="ARBA00004141"/>
    </source>
</evidence>
<keyword evidence="10 12" id="KW-1133">Transmembrane helix</keyword>
<comment type="cofactor">
    <cofactor evidence="1 12">
        <name>Mg(2+)</name>
        <dbReference type="ChEBI" id="CHEBI:18420"/>
    </cofactor>
</comment>
<dbReference type="HAMAP" id="MF_01635">
    <property type="entry name" value="UbiA"/>
    <property type="match status" value="1"/>
</dbReference>
<organism evidence="14 15">
    <name type="scientific">Neisseria meningitidis (strain alpha14)</name>
    <dbReference type="NCBI Taxonomy" id="662598"/>
    <lineage>
        <taxon>Bacteria</taxon>
        <taxon>Pseudomonadati</taxon>
        <taxon>Pseudomonadota</taxon>
        <taxon>Betaproteobacteria</taxon>
        <taxon>Neisseriales</taxon>
        <taxon>Neisseriaceae</taxon>
        <taxon>Neisseria</taxon>
    </lineage>
</organism>
<keyword evidence="6 12" id="KW-0808">Transferase</keyword>
<evidence type="ECO:0000256" key="3">
    <source>
        <dbReference type="ARBA" id="ARBA00005985"/>
    </source>
</evidence>